<gene>
    <name evidence="1" type="ORF">AHOG_25235</name>
</gene>
<name>A0A221W9F7_9PSEU</name>
<proteinExistence type="predicted"/>
<dbReference type="AlphaFoldDB" id="A0A221W9F7"/>
<keyword evidence="2" id="KW-1185">Reference proteome</keyword>
<dbReference type="Proteomes" id="UP000204221">
    <property type="component" value="Chromosome"/>
</dbReference>
<evidence type="ECO:0000313" key="2">
    <source>
        <dbReference type="Proteomes" id="UP000204221"/>
    </source>
</evidence>
<dbReference type="RefSeq" id="WP_093943560.1">
    <property type="nucleotide sequence ID" value="NZ_CP022521.1"/>
</dbReference>
<organism evidence="1 2">
    <name type="scientific">Actinoalloteichus hoggarensis</name>
    <dbReference type="NCBI Taxonomy" id="1470176"/>
    <lineage>
        <taxon>Bacteria</taxon>
        <taxon>Bacillati</taxon>
        <taxon>Actinomycetota</taxon>
        <taxon>Actinomycetes</taxon>
        <taxon>Pseudonocardiales</taxon>
        <taxon>Pseudonocardiaceae</taxon>
        <taxon>Actinoalloteichus</taxon>
    </lineage>
</organism>
<reference evidence="1 2" key="1">
    <citation type="submission" date="2017-07" db="EMBL/GenBank/DDBJ databases">
        <title>Complete genome sequence of Actinoalloteichus hoggarensis DSM 45943, type strain of Actinoalloteichus hoggarensis.</title>
        <authorList>
            <person name="Ruckert C."/>
            <person name="Nouioui I."/>
            <person name="Willmese J."/>
            <person name="van Wezel G."/>
            <person name="Klenk H.-P."/>
            <person name="Kalinowski J."/>
            <person name="Zotchev S.B."/>
        </authorList>
    </citation>
    <scope>NUCLEOTIDE SEQUENCE [LARGE SCALE GENOMIC DNA]</scope>
    <source>
        <strain evidence="1 2">DSM 45943</strain>
    </source>
</reference>
<dbReference type="KEGG" id="ahg:AHOG_25235"/>
<accession>A0A221W9F7</accession>
<protein>
    <submittedName>
        <fullName evidence="1">Uncharacterized protein</fullName>
    </submittedName>
</protein>
<evidence type="ECO:0000313" key="1">
    <source>
        <dbReference type="EMBL" id="ASO22652.1"/>
    </source>
</evidence>
<sequence length="91" mass="9442">MTSVGEVAARLRAAVDRLPAGALRDARTLLIEEIEPLLHRASQGDEDFALLDALGLLAAAVDDLADVAAYFDHARALADEYAAEHGGAGGS</sequence>
<dbReference type="EMBL" id="CP022521">
    <property type="protein sequence ID" value="ASO22652.1"/>
    <property type="molecule type" value="Genomic_DNA"/>
</dbReference>